<dbReference type="CDD" id="cd00063">
    <property type="entry name" value="FN3"/>
    <property type="match status" value="1"/>
</dbReference>
<dbReference type="InterPro" id="IPR016286">
    <property type="entry name" value="FUC_metazoa-typ"/>
</dbReference>
<dbReference type="GO" id="GO:0006004">
    <property type="term" value="P:fucose metabolic process"/>
    <property type="evidence" value="ECO:0007669"/>
    <property type="project" value="InterPro"/>
</dbReference>
<proteinExistence type="inferred from homology"/>
<keyword evidence="4 7" id="KW-0732">Signal</keyword>
<feature type="domain" description="Fibronectin type-III" evidence="8">
    <location>
        <begin position="191"/>
        <end position="276"/>
    </location>
</feature>
<dbReference type="GO" id="GO:0004560">
    <property type="term" value="F:alpha-L-fucosidase activity"/>
    <property type="evidence" value="ECO:0007669"/>
    <property type="project" value="InterPro"/>
</dbReference>
<evidence type="ECO:0000256" key="4">
    <source>
        <dbReference type="ARBA" id="ARBA00022729"/>
    </source>
</evidence>
<dbReference type="Gene3D" id="2.60.120.430">
    <property type="entry name" value="Galactose-binding lectin"/>
    <property type="match status" value="1"/>
</dbReference>
<dbReference type="PANTHER" id="PTHR10030">
    <property type="entry name" value="ALPHA-L-FUCOSIDASE"/>
    <property type="match status" value="1"/>
</dbReference>
<dbReference type="SUPFAM" id="SSF49785">
    <property type="entry name" value="Galactose-binding domain-like"/>
    <property type="match status" value="1"/>
</dbReference>
<dbReference type="SMART" id="SM00812">
    <property type="entry name" value="Alpha_L_fucos"/>
    <property type="match status" value="1"/>
</dbReference>
<evidence type="ECO:0000259" key="8">
    <source>
        <dbReference type="PROSITE" id="PS50853"/>
    </source>
</evidence>
<dbReference type="EC" id="3.2.1.51" evidence="3"/>
<organism evidence="9 10">
    <name type="scientific">Candidatus Limisoma faecipullorum</name>
    <dbReference type="NCBI Taxonomy" id="2840854"/>
    <lineage>
        <taxon>Bacteria</taxon>
        <taxon>Pseudomonadati</taxon>
        <taxon>Bacteroidota</taxon>
        <taxon>Bacteroidia</taxon>
        <taxon>Bacteroidales</taxon>
        <taxon>Candidatus Limisoma</taxon>
    </lineage>
</organism>
<dbReference type="PRINTS" id="PR00741">
    <property type="entry name" value="GLHYDRLASE29"/>
</dbReference>
<dbReference type="InterPro" id="IPR008979">
    <property type="entry name" value="Galactose-bd-like_sf"/>
</dbReference>
<keyword evidence="5" id="KW-0378">Hydrolase</keyword>
<dbReference type="SMART" id="SM00060">
    <property type="entry name" value="FN3"/>
    <property type="match status" value="1"/>
</dbReference>
<evidence type="ECO:0000256" key="2">
    <source>
        <dbReference type="ARBA" id="ARBA00007951"/>
    </source>
</evidence>
<dbReference type="PANTHER" id="PTHR10030:SF37">
    <property type="entry name" value="ALPHA-L-FUCOSIDASE-RELATED"/>
    <property type="match status" value="1"/>
</dbReference>
<dbReference type="Gene3D" id="2.60.40.10">
    <property type="entry name" value="Immunoglobulins"/>
    <property type="match status" value="1"/>
</dbReference>
<evidence type="ECO:0000256" key="3">
    <source>
        <dbReference type="ARBA" id="ARBA00012662"/>
    </source>
</evidence>
<evidence type="ECO:0000256" key="6">
    <source>
        <dbReference type="ARBA" id="ARBA00023295"/>
    </source>
</evidence>
<comment type="caution">
    <text evidence="9">The sequence shown here is derived from an EMBL/GenBank/DDBJ whole genome shotgun (WGS) entry which is preliminary data.</text>
</comment>
<dbReference type="InterPro" id="IPR036116">
    <property type="entry name" value="FN3_sf"/>
</dbReference>
<dbReference type="SUPFAM" id="SSF51445">
    <property type="entry name" value="(Trans)glycosidases"/>
    <property type="match status" value="1"/>
</dbReference>
<dbReference type="GO" id="GO:0016139">
    <property type="term" value="P:glycoside catabolic process"/>
    <property type="evidence" value="ECO:0007669"/>
    <property type="project" value="TreeGrafter"/>
</dbReference>
<dbReference type="Gene3D" id="2.60.40.1180">
    <property type="entry name" value="Golgi alpha-mannosidase II"/>
    <property type="match status" value="1"/>
</dbReference>
<name>A0A9D9INL3_9BACT</name>
<dbReference type="InterPro" id="IPR013780">
    <property type="entry name" value="Glyco_hydro_b"/>
</dbReference>
<dbReference type="SUPFAM" id="SSF49265">
    <property type="entry name" value="Fibronectin type III"/>
    <property type="match status" value="1"/>
</dbReference>
<evidence type="ECO:0000313" key="10">
    <source>
        <dbReference type="Proteomes" id="UP000823598"/>
    </source>
</evidence>
<dbReference type="InterPro" id="IPR003961">
    <property type="entry name" value="FN3_dom"/>
</dbReference>
<evidence type="ECO:0000313" key="9">
    <source>
        <dbReference type="EMBL" id="MBO8476234.1"/>
    </source>
</evidence>
<dbReference type="EMBL" id="JADIMC010000053">
    <property type="protein sequence ID" value="MBO8476234.1"/>
    <property type="molecule type" value="Genomic_DNA"/>
</dbReference>
<dbReference type="Gene3D" id="3.20.20.80">
    <property type="entry name" value="Glycosidases"/>
    <property type="match status" value="1"/>
</dbReference>
<dbReference type="Pfam" id="PF01120">
    <property type="entry name" value="Alpha_L_fucos"/>
    <property type="match status" value="1"/>
</dbReference>
<evidence type="ECO:0000256" key="1">
    <source>
        <dbReference type="ARBA" id="ARBA00004071"/>
    </source>
</evidence>
<protein>
    <recommendedName>
        <fullName evidence="3">alpha-L-fucosidase</fullName>
        <ecNumber evidence="3">3.2.1.51</ecNumber>
    </recommendedName>
</protein>
<dbReference type="PROSITE" id="PS50853">
    <property type="entry name" value="FN3"/>
    <property type="match status" value="1"/>
</dbReference>
<feature type="signal peptide" evidence="7">
    <location>
        <begin position="1"/>
        <end position="20"/>
    </location>
</feature>
<keyword evidence="6" id="KW-0326">Glycosidase</keyword>
<accession>A0A9D9INL3</accession>
<feature type="chain" id="PRO_5038478024" description="alpha-L-fucosidase" evidence="7">
    <location>
        <begin position="21"/>
        <end position="975"/>
    </location>
</feature>
<comment type="function">
    <text evidence="1">Alpha-L-fucosidase is responsible for hydrolyzing the alpha-1,6-linked fucose joined to the reducing-end N-acetylglucosamine of the carbohydrate moieties of glycoproteins.</text>
</comment>
<dbReference type="InterPro" id="IPR057739">
    <property type="entry name" value="Glyco_hydro_29_N"/>
</dbReference>
<reference evidence="9" key="2">
    <citation type="journal article" date="2021" name="PeerJ">
        <title>Extensive microbial diversity within the chicken gut microbiome revealed by metagenomics and culture.</title>
        <authorList>
            <person name="Gilroy R."/>
            <person name="Ravi A."/>
            <person name="Getino M."/>
            <person name="Pursley I."/>
            <person name="Horton D.L."/>
            <person name="Alikhan N.F."/>
            <person name="Baker D."/>
            <person name="Gharbi K."/>
            <person name="Hall N."/>
            <person name="Watson M."/>
            <person name="Adriaenssens E.M."/>
            <person name="Foster-Nyarko E."/>
            <person name="Jarju S."/>
            <person name="Secka A."/>
            <person name="Antonio M."/>
            <person name="Oren A."/>
            <person name="Chaudhuri R.R."/>
            <person name="La Ragione R."/>
            <person name="Hildebrand F."/>
            <person name="Pallen M.J."/>
        </authorList>
    </citation>
    <scope>NUCLEOTIDE SEQUENCE</scope>
    <source>
        <strain evidence="9">6919</strain>
    </source>
</reference>
<gene>
    <name evidence="9" type="ORF">IAB88_04510</name>
</gene>
<dbReference type="NCBIfam" id="TIGR04183">
    <property type="entry name" value="Por_Secre_tail"/>
    <property type="match status" value="1"/>
</dbReference>
<evidence type="ECO:0000256" key="7">
    <source>
        <dbReference type="SAM" id="SignalP"/>
    </source>
</evidence>
<dbReference type="InterPro" id="IPR017853">
    <property type="entry name" value="GH"/>
</dbReference>
<dbReference type="Pfam" id="PF18962">
    <property type="entry name" value="Por_Secre_tail"/>
    <property type="match status" value="1"/>
</dbReference>
<comment type="similarity">
    <text evidence="2">Belongs to the glycosyl hydrolase 29 family.</text>
</comment>
<dbReference type="InterPro" id="IPR026444">
    <property type="entry name" value="Secre_tail"/>
</dbReference>
<dbReference type="GO" id="GO:0005764">
    <property type="term" value="C:lysosome"/>
    <property type="evidence" value="ECO:0007669"/>
    <property type="project" value="TreeGrafter"/>
</dbReference>
<sequence>MIKKVILLLGTLIISTVCFAQKGDIIIDDFENGVTFTDQLNVLQTMKIEVADNPSSSGINGSKKALKFTRIEKSAEWDGFWAELKSGKTYKGYKYLHLQYYRENPSSICRINTKASNAADNNEFLPVDAPVKTGEWESLVFDLEAHNVTEIGVIGVQPDFVIDNVAGTVTYIDNIVLSDRKTLSDKFTEQIPSGLEVTSRGVNSISLSWMSIKGATGYEIYIDGDSNPYTTTSATEATIGNLDSFNVYSFSVQAINGEGEKSLTSEPVYTATTETKAEKDARMGWWREARFGMFIHWGPYAALAGHYTGPTLLNMDANKPYVTRNGWIDDYYSCYPEDWINSDGSIKIDPATGKEYERRGYAEWIMFDVQIPRDEYKRQACAGFTASAYNPAEWVKMAKEAGMKYIIITSKHHDGISLMNNGIGYNVYNRGDNGVGSVDASRDLLKELVTEARKAELKIGFYYSQALDWNNPGGMGWIPQNNETGFVASPEAQEKYVDEIVIPHLKSIVRDYNVDVIWWDMGGDSTPKFRYKMMKAIKELDTEKRLIFNSRLEDGLTSDFSTPEQSIPNMPPFGDGTDWETCMTLNDNWGYAAHDHRWKTKQDVIQKLIDIVSKGGNYLLNIGPEADGSFPETSINRLQEISYWMKVNKESIYGTQPSPFLEQLPWGRATRKAIDGKQYMYLHIFTQHWPADNKLSIPTMNSNPTKAWLLDGEQELTFQAVNNTIIIDLPDKPTNDVSTTVVLEMDGEVAPATIAVQKDGILTMPAAIATPHGSSIKIENNPANIGGWTDDNEYASWKVKVAQGGNYPISAVASGFGSTFYLIIDGEESAHFEFSDIDGTFNEYAEIELGNVDLKTGEYEIELHRISSGEWDPVNVREVKIGKATGASVNTTSKTTSEIKILNNPVSDILKFKTNSCGNTNISISDMAGAEVYRTELTISGNEIQNIPIASLPKGVYLLQVASEKSIYCEKIIKN</sequence>
<reference evidence="9" key="1">
    <citation type="submission" date="2020-10" db="EMBL/GenBank/DDBJ databases">
        <authorList>
            <person name="Gilroy R."/>
        </authorList>
    </citation>
    <scope>NUCLEOTIDE SEQUENCE</scope>
    <source>
        <strain evidence="9">6919</strain>
    </source>
</reference>
<dbReference type="InterPro" id="IPR013783">
    <property type="entry name" value="Ig-like_fold"/>
</dbReference>
<dbReference type="Gene3D" id="2.60.120.260">
    <property type="entry name" value="Galactose-binding domain-like"/>
    <property type="match status" value="1"/>
</dbReference>
<dbReference type="Proteomes" id="UP000823598">
    <property type="component" value="Unassembled WGS sequence"/>
</dbReference>
<dbReference type="InterPro" id="IPR000933">
    <property type="entry name" value="Glyco_hydro_29"/>
</dbReference>
<evidence type="ECO:0000256" key="5">
    <source>
        <dbReference type="ARBA" id="ARBA00022801"/>
    </source>
</evidence>
<dbReference type="AlphaFoldDB" id="A0A9D9INL3"/>